<feature type="compositionally biased region" description="Low complexity" evidence="1">
    <location>
        <begin position="95"/>
        <end position="113"/>
    </location>
</feature>
<feature type="compositionally biased region" description="Basic and acidic residues" evidence="1">
    <location>
        <begin position="191"/>
        <end position="204"/>
    </location>
</feature>
<sequence length="250" mass="27058">MSKQTSFTLMLLLAFSVVVPGSAGYLSVKMEAIGQAHRELLTLESRIRAERLAARIRKMERAYRDRRLQPIISSGREPCAPSLRSRDEPGPRPSGPAAVVPVPVADGEPVAGGERSREGRLRARRHVERQVAQGQGTRERRTRGPDTRPPDTGVPGTPRQDVREPEAQRLTAQGRPGSGTTAEAAPVERWPQLERRGRPYREGEAREEDASTAPDAIGAERAPEGTGASPGAFPGEDLPPGPPRTAPRAN</sequence>
<accession>A0ABV5T795</accession>
<evidence type="ECO:0000313" key="3">
    <source>
        <dbReference type="Proteomes" id="UP001589610"/>
    </source>
</evidence>
<name>A0ABV5T795_9ACTN</name>
<gene>
    <name evidence="2" type="ORF">ACFFRH_05485</name>
</gene>
<feature type="compositionally biased region" description="Basic and acidic residues" evidence="1">
    <location>
        <begin position="137"/>
        <end position="149"/>
    </location>
</feature>
<proteinExistence type="predicted"/>
<dbReference type="Proteomes" id="UP001589610">
    <property type="component" value="Unassembled WGS sequence"/>
</dbReference>
<reference evidence="2 3" key="1">
    <citation type="submission" date="2024-09" db="EMBL/GenBank/DDBJ databases">
        <authorList>
            <person name="Sun Q."/>
            <person name="Mori K."/>
        </authorList>
    </citation>
    <scope>NUCLEOTIDE SEQUENCE [LARGE SCALE GENOMIC DNA]</scope>
    <source>
        <strain evidence="2 3">JCM 3028</strain>
    </source>
</reference>
<comment type="caution">
    <text evidence="2">The sequence shown here is derived from an EMBL/GenBank/DDBJ whole genome shotgun (WGS) entry which is preliminary data.</text>
</comment>
<feature type="compositionally biased region" description="Pro residues" evidence="1">
    <location>
        <begin position="237"/>
        <end position="250"/>
    </location>
</feature>
<keyword evidence="3" id="KW-1185">Reference proteome</keyword>
<dbReference type="EMBL" id="JBHMBS010000002">
    <property type="protein sequence ID" value="MFB9674932.1"/>
    <property type="molecule type" value="Genomic_DNA"/>
</dbReference>
<evidence type="ECO:0000313" key="2">
    <source>
        <dbReference type="EMBL" id="MFB9674932.1"/>
    </source>
</evidence>
<evidence type="ECO:0000256" key="1">
    <source>
        <dbReference type="SAM" id="MobiDB-lite"/>
    </source>
</evidence>
<feature type="region of interest" description="Disordered" evidence="1">
    <location>
        <begin position="67"/>
        <end position="250"/>
    </location>
</feature>
<dbReference type="RefSeq" id="WP_386154684.1">
    <property type="nucleotide sequence ID" value="NZ_JBHMBS010000002.1"/>
</dbReference>
<protein>
    <submittedName>
        <fullName evidence="2">Uncharacterized protein</fullName>
    </submittedName>
</protein>
<organism evidence="2 3">
    <name type="scientific">Streptosporangium vulgare</name>
    <dbReference type="NCBI Taxonomy" id="46190"/>
    <lineage>
        <taxon>Bacteria</taxon>
        <taxon>Bacillati</taxon>
        <taxon>Actinomycetota</taxon>
        <taxon>Actinomycetes</taxon>
        <taxon>Streptosporangiales</taxon>
        <taxon>Streptosporangiaceae</taxon>
        <taxon>Streptosporangium</taxon>
    </lineage>
</organism>